<dbReference type="InterPro" id="IPR035426">
    <property type="entry name" value="Gemin2/Brr1"/>
</dbReference>
<dbReference type="PANTHER" id="PTHR12794:SF0">
    <property type="entry name" value="GEM-ASSOCIATED PROTEIN 2"/>
    <property type="match status" value="1"/>
</dbReference>
<evidence type="ECO:0000256" key="1">
    <source>
        <dbReference type="ARBA" id="ARBA00025758"/>
    </source>
</evidence>
<reference evidence="3" key="1">
    <citation type="submission" date="2023-08" db="EMBL/GenBank/DDBJ databases">
        <title>Black Yeasts Isolated from many extreme environments.</title>
        <authorList>
            <person name="Coleine C."/>
            <person name="Stajich J.E."/>
            <person name="Selbmann L."/>
        </authorList>
    </citation>
    <scope>NUCLEOTIDE SEQUENCE</scope>
    <source>
        <strain evidence="3">CCFEE 5810</strain>
    </source>
</reference>
<accession>A0AAN7VYU3</accession>
<proteinExistence type="inferred from homology"/>
<comment type="caution">
    <text evidence="3">The sequence shown here is derived from an EMBL/GenBank/DDBJ whole genome shotgun (WGS) entry which is preliminary data.</text>
</comment>
<sequence length="434" mass="48289">MAKKRRERDKPKAAPNSVYNPNKRVLLSYASDDEVDETIEGVADVGDTGEANKDHQAAAQLAHAETKVEDGVDVVDAVPAMVVKEDTEKAPGEKSNEPGLFSRSTGRDPTTGQWPAIGTAISNWDGELDEDVEFEATEDEAMAYLRAVRDERQVMPTVFRAPFEDQTEELYESGVGDGRGYFEDGAYVGRANIGPVMPDSAKTTIEPQEAYTRALKQRFATAREQMHVKPSNEELAKLDEEHPIAYIQGDHKAHDNWKRILTTTMPSPTQVQALDTTSVDRLLEAMMRINLVREQMLQESTSVWIWSLLARLDDVGTMNNQEVYAIREFGKKAVLVQLSFHDPVAAAQLEAMNNEGEPETETTKSLDTEVEEGVETRPQTEATEPDSPAAHNTAITLDMIITIIGEMFGQRDLLEFRRPWEVTEIAPTEEPVAV</sequence>
<dbReference type="Pfam" id="PF04938">
    <property type="entry name" value="SIP1"/>
    <property type="match status" value="1"/>
</dbReference>
<comment type="similarity">
    <text evidence="1">Belongs to the gemin-2 family.</text>
</comment>
<dbReference type="PANTHER" id="PTHR12794">
    <property type="entry name" value="GEMIN2"/>
    <property type="match status" value="1"/>
</dbReference>
<dbReference type="Gene3D" id="1.20.58.1070">
    <property type="match status" value="1"/>
</dbReference>
<feature type="compositionally biased region" description="Basic and acidic residues" evidence="2">
    <location>
        <begin position="86"/>
        <end position="96"/>
    </location>
</feature>
<gene>
    <name evidence="3" type="ORF">LTR97_011221</name>
</gene>
<evidence type="ECO:0000313" key="4">
    <source>
        <dbReference type="Proteomes" id="UP001310594"/>
    </source>
</evidence>
<feature type="region of interest" description="Disordered" evidence="2">
    <location>
        <begin position="1"/>
        <end position="24"/>
    </location>
</feature>
<dbReference type="GO" id="GO:0032797">
    <property type="term" value="C:SMN complex"/>
    <property type="evidence" value="ECO:0007669"/>
    <property type="project" value="TreeGrafter"/>
</dbReference>
<dbReference type="GO" id="GO:0005634">
    <property type="term" value="C:nucleus"/>
    <property type="evidence" value="ECO:0007669"/>
    <property type="project" value="TreeGrafter"/>
</dbReference>
<feature type="compositionally biased region" description="Polar residues" evidence="2">
    <location>
        <begin position="102"/>
        <end position="113"/>
    </location>
</feature>
<organism evidence="3 4">
    <name type="scientific">Elasticomyces elasticus</name>
    <dbReference type="NCBI Taxonomy" id="574655"/>
    <lineage>
        <taxon>Eukaryota</taxon>
        <taxon>Fungi</taxon>
        <taxon>Dikarya</taxon>
        <taxon>Ascomycota</taxon>
        <taxon>Pezizomycotina</taxon>
        <taxon>Dothideomycetes</taxon>
        <taxon>Dothideomycetidae</taxon>
        <taxon>Mycosphaerellales</taxon>
        <taxon>Teratosphaeriaceae</taxon>
        <taxon>Elasticomyces</taxon>
    </lineage>
</organism>
<name>A0AAN7VYU3_9PEZI</name>
<feature type="region of interest" description="Disordered" evidence="2">
    <location>
        <begin position="352"/>
        <end position="391"/>
    </location>
</feature>
<dbReference type="AlphaFoldDB" id="A0AAN7VYU3"/>
<evidence type="ECO:0000313" key="3">
    <source>
        <dbReference type="EMBL" id="KAK5692048.1"/>
    </source>
</evidence>
<protein>
    <submittedName>
        <fullName evidence="3">Uncharacterized protein</fullName>
    </submittedName>
</protein>
<dbReference type="Proteomes" id="UP001310594">
    <property type="component" value="Unassembled WGS sequence"/>
</dbReference>
<evidence type="ECO:0000256" key="2">
    <source>
        <dbReference type="SAM" id="MobiDB-lite"/>
    </source>
</evidence>
<dbReference type="EMBL" id="JAVRQU010000020">
    <property type="protein sequence ID" value="KAK5692048.1"/>
    <property type="molecule type" value="Genomic_DNA"/>
</dbReference>
<dbReference type="GO" id="GO:0000387">
    <property type="term" value="P:spliceosomal snRNP assembly"/>
    <property type="evidence" value="ECO:0007669"/>
    <property type="project" value="InterPro"/>
</dbReference>
<feature type="region of interest" description="Disordered" evidence="2">
    <location>
        <begin position="86"/>
        <end position="118"/>
    </location>
</feature>